<comment type="subcellular location">
    <subcellularLocation>
        <location evidence="5">Cell inner membrane</location>
        <topology evidence="5">Multi-pass membrane protein</topology>
    </subcellularLocation>
</comment>
<dbReference type="AlphaFoldDB" id="A0A1E2VAT0"/>
<dbReference type="GO" id="GO:0005886">
    <property type="term" value="C:plasma membrane"/>
    <property type="evidence" value="ECO:0007669"/>
    <property type="project" value="UniProtKB-SubCell"/>
</dbReference>
<evidence type="ECO:0000313" key="6">
    <source>
        <dbReference type="EMBL" id="ODC04120.1"/>
    </source>
</evidence>
<evidence type="ECO:0000256" key="3">
    <source>
        <dbReference type="ARBA" id="ARBA00022989"/>
    </source>
</evidence>
<comment type="similarity">
    <text evidence="5">Belongs to the YciB family.</text>
</comment>
<dbReference type="HAMAP" id="MF_00189">
    <property type="entry name" value="YciB"/>
    <property type="match status" value="1"/>
</dbReference>
<evidence type="ECO:0000256" key="5">
    <source>
        <dbReference type="HAMAP-Rule" id="MF_00189"/>
    </source>
</evidence>
<comment type="function">
    <text evidence="5">Plays a role in cell envelope biogenesis, maintenance of cell envelope integrity and membrane homeostasis.</text>
</comment>
<dbReference type="PANTHER" id="PTHR36917">
    <property type="entry name" value="INTRACELLULAR SEPTATION PROTEIN A-RELATED"/>
    <property type="match status" value="1"/>
</dbReference>
<keyword evidence="4 5" id="KW-0472">Membrane</keyword>
<accession>A0A1E2VAT0</accession>
<dbReference type="EMBL" id="MDTQ01000001">
    <property type="protein sequence ID" value="ODC04120.1"/>
    <property type="molecule type" value="Genomic_DNA"/>
</dbReference>
<dbReference type="Proteomes" id="UP000094291">
    <property type="component" value="Unassembled WGS sequence"/>
</dbReference>
<sequence length="181" mass="20516">MQMLIDFLPVILFFAAYKISGDLLTATGVLMVASVAQVGWMWWRHRKVQPMHLVSLGLVILLGGATLLFHDKSFIQWKPTVVNWLFGAAFLLAPLFGGRTLVERLMGASLTLPKAVWQRLNIAWVIFFALMGGLNLWVFEHFSEEAWVNFKLFGMLGLTLVFVILQGLYLSKHLRHEPSDS</sequence>
<comment type="caution">
    <text evidence="5">Lacks conserved residue(s) required for the propagation of feature annotation.</text>
</comment>
<dbReference type="RefSeq" id="WP_068998975.1">
    <property type="nucleotide sequence ID" value="NZ_MDTQ01000001.1"/>
</dbReference>
<keyword evidence="2 5" id="KW-0812">Transmembrane</keyword>
<dbReference type="InterPro" id="IPR006008">
    <property type="entry name" value="YciB"/>
</dbReference>
<reference evidence="6 7" key="1">
    <citation type="submission" date="2016-08" db="EMBL/GenBank/DDBJ databases">
        <authorList>
            <person name="Seilhamer J.J."/>
        </authorList>
    </citation>
    <scope>NUCLEOTIDE SEQUENCE [LARGE SCALE GENOMIC DNA]</scope>
    <source>
        <strain evidence="6 7">PH27A</strain>
    </source>
</reference>
<protein>
    <recommendedName>
        <fullName evidence="5">Inner membrane-spanning protein YciB</fullName>
    </recommendedName>
</protein>
<gene>
    <name evidence="5" type="primary">yciB</name>
    <name evidence="6" type="ORF">BFW38_11885</name>
</gene>
<proteinExistence type="inferred from homology"/>
<dbReference type="PANTHER" id="PTHR36917:SF1">
    <property type="entry name" value="INNER MEMBRANE-SPANNING PROTEIN YCIB"/>
    <property type="match status" value="1"/>
</dbReference>
<dbReference type="NCBIfam" id="NF001325">
    <property type="entry name" value="PRK00259.1-3"/>
    <property type="match status" value="1"/>
</dbReference>
<keyword evidence="1 5" id="KW-1003">Cell membrane</keyword>
<evidence type="ECO:0000256" key="2">
    <source>
        <dbReference type="ARBA" id="ARBA00022692"/>
    </source>
</evidence>
<keyword evidence="5" id="KW-0997">Cell inner membrane</keyword>
<dbReference type="STRING" id="197479.BFW38_11885"/>
<comment type="caution">
    <text evidence="6">The sequence shown here is derived from an EMBL/GenBank/DDBJ whole genome shotgun (WGS) entry which is preliminary data.</text>
</comment>
<feature type="transmembrane region" description="Helical" evidence="5">
    <location>
        <begin position="81"/>
        <end position="102"/>
    </location>
</feature>
<evidence type="ECO:0000313" key="7">
    <source>
        <dbReference type="Proteomes" id="UP000094291"/>
    </source>
</evidence>
<dbReference type="OrthoDB" id="9788219at2"/>
<evidence type="ECO:0000256" key="4">
    <source>
        <dbReference type="ARBA" id="ARBA00023136"/>
    </source>
</evidence>
<organism evidence="6 7">
    <name type="scientific">Terasakiispira papahanaumokuakeensis</name>
    <dbReference type="NCBI Taxonomy" id="197479"/>
    <lineage>
        <taxon>Bacteria</taxon>
        <taxon>Pseudomonadati</taxon>
        <taxon>Pseudomonadota</taxon>
        <taxon>Gammaproteobacteria</taxon>
        <taxon>Oceanospirillales</taxon>
        <taxon>Terasakiispira</taxon>
    </lineage>
</organism>
<keyword evidence="7" id="KW-1185">Reference proteome</keyword>
<feature type="transmembrane region" description="Helical" evidence="5">
    <location>
        <begin position="50"/>
        <end position="69"/>
    </location>
</feature>
<dbReference type="NCBIfam" id="TIGR00997">
    <property type="entry name" value="ispZ"/>
    <property type="match status" value="1"/>
</dbReference>
<dbReference type="Pfam" id="PF04279">
    <property type="entry name" value="IspA"/>
    <property type="match status" value="1"/>
</dbReference>
<name>A0A1E2VAT0_9GAMM</name>
<keyword evidence="3 5" id="KW-1133">Transmembrane helix</keyword>
<feature type="transmembrane region" description="Helical" evidence="5">
    <location>
        <begin position="152"/>
        <end position="171"/>
    </location>
</feature>
<evidence type="ECO:0000256" key="1">
    <source>
        <dbReference type="ARBA" id="ARBA00022475"/>
    </source>
</evidence>
<feature type="transmembrane region" description="Helical" evidence="5">
    <location>
        <begin position="122"/>
        <end position="140"/>
    </location>
</feature>